<dbReference type="Proteomes" id="UP001052739">
    <property type="component" value="Unassembled WGS sequence"/>
</dbReference>
<keyword evidence="3" id="KW-1185">Reference proteome</keyword>
<protein>
    <submittedName>
        <fullName evidence="2">Uncharacterized protein</fullName>
    </submittedName>
</protein>
<evidence type="ECO:0000313" key="2">
    <source>
        <dbReference type="EMBL" id="GHI25496.1"/>
    </source>
</evidence>
<proteinExistence type="predicted"/>
<accession>A0ABQ3PKE7</accession>
<feature type="region of interest" description="Disordered" evidence="1">
    <location>
        <begin position="1"/>
        <end position="25"/>
    </location>
</feature>
<feature type="compositionally biased region" description="Basic and acidic residues" evidence="1">
    <location>
        <begin position="1"/>
        <end position="14"/>
    </location>
</feature>
<sequence length="56" mass="5775">MSKFADSLDARGAEGVHPPGTQVGRAQMRYLVKQLGGTKAARPECCGSPSAPSTVT</sequence>
<evidence type="ECO:0000313" key="3">
    <source>
        <dbReference type="Proteomes" id="UP001052739"/>
    </source>
</evidence>
<evidence type="ECO:0000256" key="1">
    <source>
        <dbReference type="SAM" id="MobiDB-lite"/>
    </source>
</evidence>
<name>A0ABQ3PKE7_9ACTN</name>
<comment type="caution">
    <text evidence="2">The sequence shown here is derived from an EMBL/GenBank/DDBJ whole genome shotgun (WGS) entry which is preliminary data.</text>
</comment>
<organism evidence="2 3">
    <name type="scientific">Streptomyces hydrogenans</name>
    <dbReference type="NCBI Taxonomy" id="1873719"/>
    <lineage>
        <taxon>Bacteria</taxon>
        <taxon>Bacillati</taxon>
        <taxon>Actinomycetota</taxon>
        <taxon>Actinomycetes</taxon>
        <taxon>Kitasatosporales</taxon>
        <taxon>Streptomycetaceae</taxon>
        <taxon>Streptomyces</taxon>
    </lineage>
</organism>
<gene>
    <name evidence="2" type="ORF">Shyd_68670</name>
</gene>
<reference evidence="2" key="1">
    <citation type="submission" date="2024-05" db="EMBL/GenBank/DDBJ databases">
        <title>Whole genome shotgun sequence of Streptomyces hydrogenans NBRC 13475.</title>
        <authorList>
            <person name="Komaki H."/>
            <person name="Tamura T."/>
        </authorList>
    </citation>
    <scope>NUCLEOTIDE SEQUENCE</scope>
    <source>
        <strain evidence="2">NBRC 13475</strain>
    </source>
</reference>
<dbReference type="EMBL" id="BNDW01000076">
    <property type="protein sequence ID" value="GHI25496.1"/>
    <property type="molecule type" value="Genomic_DNA"/>
</dbReference>